<dbReference type="EMBL" id="JACAZH010000002">
    <property type="protein sequence ID" value="KAF7374704.1"/>
    <property type="molecule type" value="Genomic_DNA"/>
</dbReference>
<dbReference type="AlphaFoldDB" id="A0A8H6ZCE0"/>
<proteinExistence type="predicted"/>
<sequence>MARTPQANLIPLSSLAEWSIQHIHDVFEASSDELSLRAIEDTFARTLTASLNGTPLDFDGICALVRAMRHSAAPSGLSVKWSRADSTPDDPGNRNGLLVGEYRIRGIWRSVTPSSDSMTEFERHKKVVVRIQSQSHQAGVDSRRIVKLDIVASDVQVDSGRGVS</sequence>
<dbReference type="Proteomes" id="UP000623467">
    <property type="component" value="Unassembled WGS sequence"/>
</dbReference>
<evidence type="ECO:0000313" key="1">
    <source>
        <dbReference type="EMBL" id="KAF7374704.1"/>
    </source>
</evidence>
<keyword evidence="2" id="KW-1185">Reference proteome</keyword>
<reference evidence="1" key="1">
    <citation type="submission" date="2020-05" db="EMBL/GenBank/DDBJ databases">
        <title>Mycena genomes resolve the evolution of fungal bioluminescence.</title>
        <authorList>
            <person name="Tsai I.J."/>
        </authorList>
    </citation>
    <scope>NUCLEOTIDE SEQUENCE</scope>
    <source>
        <strain evidence="1">160909Yilan</strain>
    </source>
</reference>
<name>A0A8H6ZCE0_9AGAR</name>
<gene>
    <name evidence="1" type="ORF">MSAN_00355500</name>
</gene>
<dbReference type="OrthoDB" id="2845803at2759"/>
<accession>A0A8H6ZCE0</accession>
<comment type="caution">
    <text evidence="1">The sequence shown here is derived from an EMBL/GenBank/DDBJ whole genome shotgun (WGS) entry which is preliminary data.</text>
</comment>
<protein>
    <submittedName>
        <fullName evidence="1">Uncharacterized protein</fullName>
    </submittedName>
</protein>
<evidence type="ECO:0000313" key="2">
    <source>
        <dbReference type="Proteomes" id="UP000623467"/>
    </source>
</evidence>
<organism evidence="1 2">
    <name type="scientific">Mycena sanguinolenta</name>
    <dbReference type="NCBI Taxonomy" id="230812"/>
    <lineage>
        <taxon>Eukaryota</taxon>
        <taxon>Fungi</taxon>
        <taxon>Dikarya</taxon>
        <taxon>Basidiomycota</taxon>
        <taxon>Agaricomycotina</taxon>
        <taxon>Agaricomycetes</taxon>
        <taxon>Agaricomycetidae</taxon>
        <taxon>Agaricales</taxon>
        <taxon>Marasmiineae</taxon>
        <taxon>Mycenaceae</taxon>
        <taxon>Mycena</taxon>
    </lineage>
</organism>